<evidence type="ECO:0000313" key="2">
    <source>
        <dbReference type="EMBL" id="KAL3782707.1"/>
    </source>
</evidence>
<comment type="caution">
    <text evidence="2">The sequence shown here is derived from an EMBL/GenBank/DDBJ whole genome shotgun (WGS) entry which is preliminary data.</text>
</comment>
<feature type="region of interest" description="Disordered" evidence="1">
    <location>
        <begin position="164"/>
        <end position="194"/>
    </location>
</feature>
<keyword evidence="3" id="KW-1185">Reference proteome</keyword>
<sequence>MKLSTALAFLAPPCLPTQAFAPSSSTLRPAPASPTQLAAHRQNRISNAAAAAAAASSLVAILGLVHPTAALAHDVPSPFATVSAASSSTILPSSSSTTTLDQFTLPSYDAAKGSTLIDLNAEVQDVNKKTMATAKAKREYVDQSAEKAEMDELRRIEEEEKKLFESMTKQSDADRKARIEAEKAESRANRWNTF</sequence>
<dbReference type="AlphaFoldDB" id="A0ABD3P4M5"/>
<proteinExistence type="predicted"/>
<accession>A0ABD3P4M5</accession>
<evidence type="ECO:0000256" key="1">
    <source>
        <dbReference type="SAM" id="MobiDB-lite"/>
    </source>
</evidence>
<gene>
    <name evidence="2" type="ORF">HJC23_012226</name>
</gene>
<dbReference type="EMBL" id="JABMIG020000278">
    <property type="protein sequence ID" value="KAL3782707.1"/>
    <property type="molecule type" value="Genomic_DNA"/>
</dbReference>
<reference evidence="2 3" key="1">
    <citation type="journal article" date="2020" name="G3 (Bethesda)">
        <title>Improved Reference Genome for Cyclotella cryptica CCMP332, a Model for Cell Wall Morphogenesis, Salinity Adaptation, and Lipid Production in Diatoms (Bacillariophyta).</title>
        <authorList>
            <person name="Roberts W.R."/>
            <person name="Downey K.M."/>
            <person name="Ruck E.C."/>
            <person name="Traller J.C."/>
            <person name="Alverson A.J."/>
        </authorList>
    </citation>
    <scope>NUCLEOTIDE SEQUENCE [LARGE SCALE GENOMIC DNA]</scope>
    <source>
        <strain evidence="2 3">CCMP332</strain>
    </source>
</reference>
<dbReference type="Proteomes" id="UP001516023">
    <property type="component" value="Unassembled WGS sequence"/>
</dbReference>
<protein>
    <submittedName>
        <fullName evidence="2">Uncharacterized protein</fullName>
    </submittedName>
</protein>
<feature type="compositionally biased region" description="Basic and acidic residues" evidence="1">
    <location>
        <begin position="171"/>
        <end position="188"/>
    </location>
</feature>
<evidence type="ECO:0000313" key="3">
    <source>
        <dbReference type="Proteomes" id="UP001516023"/>
    </source>
</evidence>
<organism evidence="2 3">
    <name type="scientific">Cyclotella cryptica</name>
    <dbReference type="NCBI Taxonomy" id="29204"/>
    <lineage>
        <taxon>Eukaryota</taxon>
        <taxon>Sar</taxon>
        <taxon>Stramenopiles</taxon>
        <taxon>Ochrophyta</taxon>
        <taxon>Bacillariophyta</taxon>
        <taxon>Coscinodiscophyceae</taxon>
        <taxon>Thalassiosirophycidae</taxon>
        <taxon>Stephanodiscales</taxon>
        <taxon>Stephanodiscaceae</taxon>
        <taxon>Cyclotella</taxon>
    </lineage>
</organism>
<name>A0ABD3P4M5_9STRA</name>